<name>A0AA86AR17_SULMK</name>
<dbReference type="Pfam" id="PF02613">
    <property type="entry name" value="Nitrate_red_del"/>
    <property type="match status" value="1"/>
</dbReference>
<dbReference type="PANTHER" id="PTHR34227:SF1">
    <property type="entry name" value="DIMETHYL SULFOXIDE REDUCTASE CHAPERONE-RELATED"/>
    <property type="match status" value="1"/>
</dbReference>
<evidence type="ECO:0000256" key="1">
    <source>
        <dbReference type="ARBA" id="ARBA00023186"/>
    </source>
</evidence>
<dbReference type="PANTHER" id="PTHR34227">
    <property type="entry name" value="CHAPERONE PROTEIN YCDY"/>
    <property type="match status" value="1"/>
</dbReference>
<evidence type="ECO:0000313" key="2">
    <source>
        <dbReference type="EMBL" id="AHJ14257.1"/>
    </source>
</evidence>
<dbReference type="InterPro" id="IPR020945">
    <property type="entry name" value="DMSO/NO3_reduct_chaperone"/>
</dbReference>
<dbReference type="InterPro" id="IPR050289">
    <property type="entry name" value="TorD/DmsD_chaperones"/>
</dbReference>
<dbReference type="EMBL" id="CP007201">
    <property type="protein sequence ID" value="AHJ14257.1"/>
    <property type="molecule type" value="Genomic_DNA"/>
</dbReference>
<gene>
    <name evidence="2" type="ORF">SMUL_3028</name>
</gene>
<keyword evidence="1" id="KW-0143">Chaperone</keyword>
<proteinExistence type="predicted"/>
<dbReference type="KEGG" id="smul:SMUL_3028"/>
<dbReference type="InterPro" id="IPR036411">
    <property type="entry name" value="TorD-like_sf"/>
</dbReference>
<sequence>MREVLASLIRLTSLHNLTSIGKQMNQLTEIITLMENRENMYQFLGRIYKLEVDKTLLDHMSHMHFSKECSGSESELAEGYQLFEDYFKQPKIDVLTELAVDYAAVFLGAGIADGTVAYPYESVYTSPERLIMQDARDKVLALYREKGLDKDEALDIPEDHVGLELEFMAYLCHEAKEAFILKDWSSVAVSLQIQKEFLEQHLLNWMSEFCADIQKCAHVDFYKAIGKITHGYLNLDTLMIQYLSETMVSSNNEMGIENSTKDAS</sequence>
<evidence type="ECO:0000313" key="3">
    <source>
        <dbReference type="Proteomes" id="UP000019322"/>
    </source>
</evidence>
<dbReference type="Proteomes" id="UP000019322">
    <property type="component" value="Chromosome"/>
</dbReference>
<dbReference type="AlphaFoldDB" id="A0AA86AR17"/>
<dbReference type="RefSeq" id="WP_084613146.1">
    <property type="nucleotide sequence ID" value="NZ_CP007201.1"/>
</dbReference>
<accession>A0AA86AR17</accession>
<dbReference type="Gene3D" id="1.10.3480.10">
    <property type="entry name" value="TorD-like"/>
    <property type="match status" value="1"/>
</dbReference>
<protein>
    <submittedName>
        <fullName evidence="2">Cytoplasmic chaperone TorD</fullName>
    </submittedName>
</protein>
<dbReference type="SUPFAM" id="SSF89155">
    <property type="entry name" value="TorD-like"/>
    <property type="match status" value="1"/>
</dbReference>
<reference evidence="2 3" key="1">
    <citation type="journal article" date="2014" name="Environ. Microbiol.">
        <title>Insights into organohalide respiration and the versatile catabolism of Sulfurospirillum multivorans gained from comparative genomics and physiological studies.</title>
        <authorList>
            <person name="Goris T."/>
            <person name="Schubert T."/>
            <person name="Gadkari J."/>
            <person name="Wubet T."/>
            <person name="Tarkka M."/>
            <person name="Buscot F."/>
            <person name="Adrian L."/>
            <person name="Diekert G."/>
        </authorList>
    </citation>
    <scope>NUCLEOTIDE SEQUENCE [LARGE SCALE GENOMIC DNA]</scope>
    <source>
        <strain evidence="3">DM 12446 / JCM 15788 / NBRC 109480</strain>
    </source>
</reference>
<organism evidence="2 3">
    <name type="scientific">Sulfurospirillum multivorans (strain DM 12446 / JCM 15788 / NBRC 109480)</name>
    <dbReference type="NCBI Taxonomy" id="1150621"/>
    <lineage>
        <taxon>Bacteria</taxon>
        <taxon>Pseudomonadati</taxon>
        <taxon>Campylobacterota</taxon>
        <taxon>Epsilonproteobacteria</taxon>
        <taxon>Campylobacterales</taxon>
        <taxon>Sulfurospirillaceae</taxon>
        <taxon>Sulfurospirillum</taxon>
    </lineage>
</organism>